<accession>A0ACB8ML81</accession>
<evidence type="ECO:0000313" key="1">
    <source>
        <dbReference type="EMBL" id="KAH9786678.1"/>
    </source>
</evidence>
<evidence type="ECO:0000313" key="2">
    <source>
        <dbReference type="Proteomes" id="UP000829398"/>
    </source>
</evidence>
<dbReference type="Proteomes" id="UP000829398">
    <property type="component" value="Chromosome 3"/>
</dbReference>
<organism evidence="1 2">
    <name type="scientific">Citrus sinensis</name>
    <name type="common">Sweet orange</name>
    <name type="synonym">Citrus aurantium var. sinensis</name>
    <dbReference type="NCBI Taxonomy" id="2711"/>
    <lineage>
        <taxon>Eukaryota</taxon>
        <taxon>Viridiplantae</taxon>
        <taxon>Streptophyta</taxon>
        <taxon>Embryophyta</taxon>
        <taxon>Tracheophyta</taxon>
        <taxon>Spermatophyta</taxon>
        <taxon>Magnoliopsida</taxon>
        <taxon>eudicotyledons</taxon>
        <taxon>Gunneridae</taxon>
        <taxon>Pentapetalae</taxon>
        <taxon>rosids</taxon>
        <taxon>malvids</taxon>
        <taxon>Sapindales</taxon>
        <taxon>Rutaceae</taxon>
        <taxon>Aurantioideae</taxon>
        <taxon>Citrus</taxon>
    </lineage>
</organism>
<proteinExistence type="predicted"/>
<comment type="caution">
    <text evidence="1">The sequence shown here is derived from an EMBL/GenBank/DDBJ whole genome shotgun (WGS) entry which is preliminary data.</text>
</comment>
<protein>
    <submittedName>
        <fullName evidence="1">Retrovirus-related pol polyprotein from transposon RE1</fullName>
    </submittedName>
</protein>
<sequence length="978" mass="108046">MAAESAKVRANDIEEFLDVSKICPSQSLDDKPRSSSANLHENPAYVTWKKQDQMLLSWLLSSISIEVLSLVVHLKMLLNNLNKASLTMTEYFSKLRSITDELAIAGSPKNNYNAGWNNNNNQGNYTGNFGNRTEGGNYGRGNPGARRGGNTGYGTGRGQWHGNQGGNQGRGGFSGFNENGFTANFNNSGRGSGRGIICQICFKPNHSAAECRNRFNQNFVPNPPVQSSFPNQNQGLRAAYMVTSERVADQGWYLDSGATHHLTNAVQNLTVGKSYSGSEMLLVGNGKGLSITHIGYTYFYTSLGTLLHLTDMLCVPHLTKNLISVSKLLANNNVIIEFTYEFCFVKDKVKGTLLAQGITEGGLYKLLSQDDLFSNSEVQVLKPNFILSVVSNKIVNSCPESVKSVSVNSVSFNNSPASFNTSSCISMQLLHNRLELFSASRNSFSIPTKCVTPANQSFTHFSMSNPHLDDSNVVAPPMATSGLRSGTQLPAATPEPSSPLSQSPASTNIPSISSGHSISIHPMVTRAKSGIFKPKTYLAATQDIEPTSVKTTLSSQKWYMAMKEEVDALHRNQTWTLVPSDSANKIVGNKWIFRVKYNPDGSISKYKARLVAKVLTEDVYMHQPEGFIDSRFPSHICKLNNVLYGLKQAPRAWYDQLKGSLVQWGFQTSKSDTSLFIKHTGADILVFLIYVDDILITGSNPKLVEEVISKLGSTYALKDLGEFNYFLGIEVTPSLDGLHLSQTKYIGDILQKAHMLDSKGYNTPMSTTEKLRKENGALFENPSLYRSIIGSLQYVTLTRPDIAFSVNKLSQFLAAPTVLHWQACKRVLRYLQGTSNYGLQFLNSGSLSLNAYSNADWGSNPDDRKSIGESEYITLALAASEMLWVTYLLKELKLSLLKLPVLYCDNKSAEALASNPKYHSRTKHIELDLHFVRDHIAKHEFSIDHVPSFDQLADILTKPLAYDQFAYLRNKLNVSPKP</sequence>
<gene>
    <name evidence="1" type="ORF">KPL71_010346</name>
</gene>
<reference evidence="2" key="1">
    <citation type="journal article" date="2023" name="Hortic. Res.">
        <title>A chromosome-level phased genome enabling allele-level studies in sweet orange: a case study on citrus Huanglongbing tolerance.</title>
        <authorList>
            <person name="Wu B."/>
            <person name="Yu Q."/>
            <person name="Deng Z."/>
            <person name="Duan Y."/>
            <person name="Luo F."/>
            <person name="Gmitter F. Jr."/>
        </authorList>
    </citation>
    <scope>NUCLEOTIDE SEQUENCE [LARGE SCALE GENOMIC DNA]</scope>
    <source>
        <strain evidence="2">cv. Valencia</strain>
    </source>
</reference>
<keyword evidence="2" id="KW-1185">Reference proteome</keyword>
<dbReference type="EMBL" id="CM039172">
    <property type="protein sequence ID" value="KAH9786678.1"/>
    <property type="molecule type" value="Genomic_DNA"/>
</dbReference>
<name>A0ACB8ML81_CITSI</name>